<comment type="similarity">
    <text evidence="1 4">Belongs to the glycosyl hydrolase 26 family.</text>
</comment>
<evidence type="ECO:0000256" key="5">
    <source>
        <dbReference type="SAM" id="MobiDB-lite"/>
    </source>
</evidence>
<dbReference type="Gene3D" id="2.60.40.10">
    <property type="entry name" value="Immunoglobulins"/>
    <property type="match status" value="1"/>
</dbReference>
<feature type="active site" description="Nucleophile" evidence="4">
    <location>
        <position position="779"/>
    </location>
</feature>
<dbReference type="GO" id="GO:0016985">
    <property type="term" value="F:mannan endo-1,4-beta-mannosidase activity"/>
    <property type="evidence" value="ECO:0007669"/>
    <property type="project" value="InterPro"/>
</dbReference>
<dbReference type="AlphaFoldDB" id="A0A1F6A3X1"/>
<protein>
    <recommendedName>
        <fullName evidence="6">GH26 domain-containing protein</fullName>
    </recommendedName>
</protein>
<feature type="active site" description="Proton donor" evidence="4">
    <location>
        <position position="665"/>
    </location>
</feature>
<dbReference type="Proteomes" id="UP000177871">
    <property type="component" value="Unassembled WGS sequence"/>
</dbReference>
<dbReference type="PANTHER" id="PTHR40079">
    <property type="entry name" value="MANNAN ENDO-1,4-BETA-MANNOSIDASE E-RELATED"/>
    <property type="match status" value="1"/>
</dbReference>
<dbReference type="EMBL" id="MFJK01000007">
    <property type="protein sequence ID" value="OGG19391.1"/>
    <property type="molecule type" value="Genomic_DNA"/>
</dbReference>
<feature type="region of interest" description="Disordered" evidence="5">
    <location>
        <begin position="868"/>
        <end position="891"/>
    </location>
</feature>
<comment type="caution">
    <text evidence="7">The sequence shown here is derived from an EMBL/GenBank/DDBJ whole genome shotgun (WGS) entry which is preliminary data.</text>
</comment>
<dbReference type="InterPro" id="IPR013783">
    <property type="entry name" value="Ig-like_fold"/>
</dbReference>
<dbReference type="Pfam" id="PF17957">
    <property type="entry name" value="Big_7"/>
    <property type="match status" value="1"/>
</dbReference>
<evidence type="ECO:0000256" key="4">
    <source>
        <dbReference type="PROSITE-ProRule" id="PRU01100"/>
    </source>
</evidence>
<dbReference type="GO" id="GO:0006080">
    <property type="term" value="P:substituted mannan metabolic process"/>
    <property type="evidence" value="ECO:0007669"/>
    <property type="project" value="InterPro"/>
</dbReference>
<evidence type="ECO:0000256" key="3">
    <source>
        <dbReference type="ARBA" id="ARBA00023295"/>
    </source>
</evidence>
<dbReference type="PROSITE" id="PS51764">
    <property type="entry name" value="GH26"/>
    <property type="match status" value="1"/>
</dbReference>
<gene>
    <name evidence="7" type="ORF">A2721_02590</name>
</gene>
<name>A0A1F6A3X1_9BACT</name>
<dbReference type="Gene3D" id="3.20.20.80">
    <property type="entry name" value="Glycosidases"/>
    <property type="match status" value="2"/>
</dbReference>
<reference evidence="7 8" key="1">
    <citation type="journal article" date="2016" name="Nat. Commun.">
        <title>Thousands of microbial genomes shed light on interconnected biogeochemical processes in an aquifer system.</title>
        <authorList>
            <person name="Anantharaman K."/>
            <person name="Brown C.T."/>
            <person name="Hug L.A."/>
            <person name="Sharon I."/>
            <person name="Castelle C.J."/>
            <person name="Probst A.J."/>
            <person name="Thomas B.C."/>
            <person name="Singh A."/>
            <person name="Wilkins M.J."/>
            <person name="Karaoz U."/>
            <person name="Brodie E.L."/>
            <person name="Williams K.H."/>
            <person name="Hubbard S.S."/>
            <person name="Banfield J.F."/>
        </authorList>
    </citation>
    <scope>NUCLEOTIDE SEQUENCE [LARGE SCALE GENOMIC DNA]</scope>
</reference>
<evidence type="ECO:0000256" key="1">
    <source>
        <dbReference type="ARBA" id="ARBA00007754"/>
    </source>
</evidence>
<sequence length="985" mass="108961">MKQSGFAFIFIPIILAATTLLGLTAYKQSPQIRQEVTKITQAAKNLASNVEEAIRSNSIFPTKPGVGKSQPPRTGLLIGTGAPIDQALGSQKDKFCETLTTNGSTVNWLVLSWARIQPVNRNQWVWKQFDNWVDSYESCGQEIMVHLVSNASWATQPFPPDIKLSGNHSMPPKNWDDYYKFVYEVTKHYKGKITHYSVENEAHWPGNWGASREDYTKLLQNASKAVHAADPNAVVTDAGMSYEGLGYLTANWLVNEGRNQEALDFANSYTAHQEKAGQTVHFNTIDELKQTLAAPGVQDTIAWENNIFANHKYIDKLQIHNGAPWQNLEKVLEYLHTSLKGVGDDKPISWWEAWYGWRGAPGKGYDPDEHARELVRKMVIGFAGKVDRFVYWTMTDFAISEAHVGLIDNSGTPRPAAAAFKVISDKLTDGSFQQKLSLGSNVRAYEFSNHGKDIYILWSESDNATVTLPFTGAQVTDVTGKESTISTNTIQLTKSPVFVEPQQTNPLPPPPTTCKPRPACLDSKPACLLPEPAEGWCRPSPTGSNGISLGVYQPAADPFGHGTAVDQYTKEVGRKPAFAWFSVKWQNPNTGAYQQFDPRLLDQFRTRGIMPGLNWDASKGSALNENQPDFSWQAINSGMHDAYITQVAKDAAAYHYPFIVRVFAEMDGNWYPWGYSVNGNTNPADFVAAWKHVVDIFRKEGATNVQFAWCWAASVLTPSRIDQYKDVLKQLYPGDDYVDWIALDGYSNPASTKRSLQDDFQPAYQFLKTFTHRRMAFYEVGASEDPKDSMAKANWITQGFLTTIPQLFPDVKMVNWFNSINDRKTVNYAVDSSQNSLNAWKQVVASPLYQGNLFNSLAPTASAPTPVVALSSNPAPTPPSESPTRSPATSLDPTASILTIKINSPTNGSLVKKNTTATTQVESSLPVTKVEFYVKDSLKCTDTTFPYSCSVTLGSSVPSGQYLVTAKVTDSSGKSATNSITVFVN</sequence>
<evidence type="ECO:0000259" key="6">
    <source>
        <dbReference type="PROSITE" id="PS51764"/>
    </source>
</evidence>
<dbReference type="Pfam" id="PF02156">
    <property type="entry name" value="Glyco_hydro_26"/>
    <property type="match status" value="1"/>
</dbReference>
<proteinExistence type="inferred from homology"/>
<dbReference type="PANTHER" id="PTHR40079:SF4">
    <property type="entry name" value="GH26 DOMAIN-CONTAINING PROTEIN-RELATED"/>
    <property type="match status" value="1"/>
</dbReference>
<dbReference type="SUPFAM" id="SSF51445">
    <property type="entry name" value="(Trans)glycosidases"/>
    <property type="match status" value="2"/>
</dbReference>
<feature type="domain" description="GH26" evidence="6">
    <location>
        <begin position="530"/>
        <end position="840"/>
    </location>
</feature>
<organism evidence="7 8">
    <name type="scientific">Candidatus Gottesmanbacteria bacterium RIFCSPHIGHO2_01_FULL_47_48</name>
    <dbReference type="NCBI Taxonomy" id="1798381"/>
    <lineage>
        <taxon>Bacteria</taxon>
        <taxon>Candidatus Gottesmaniibacteriota</taxon>
    </lineage>
</organism>
<keyword evidence="2 4" id="KW-0378">Hydrolase</keyword>
<evidence type="ECO:0000256" key="2">
    <source>
        <dbReference type="ARBA" id="ARBA00022801"/>
    </source>
</evidence>
<dbReference type="InterPro" id="IPR017853">
    <property type="entry name" value="GH"/>
</dbReference>
<evidence type="ECO:0000313" key="7">
    <source>
        <dbReference type="EMBL" id="OGG19391.1"/>
    </source>
</evidence>
<dbReference type="InterPro" id="IPR022790">
    <property type="entry name" value="GH26_dom"/>
</dbReference>
<keyword evidence="3 4" id="KW-0326">Glycosidase</keyword>
<accession>A0A1F6A3X1</accession>
<dbReference type="InterPro" id="IPR000805">
    <property type="entry name" value="Glyco_hydro_26"/>
</dbReference>
<evidence type="ECO:0000313" key="8">
    <source>
        <dbReference type="Proteomes" id="UP000177871"/>
    </source>
</evidence>
<dbReference type="STRING" id="1798381.A2721_02590"/>